<keyword evidence="3" id="KW-0723">Serine/threonine-protein kinase</keyword>
<evidence type="ECO:0000256" key="15">
    <source>
        <dbReference type="SAM" id="SignalP"/>
    </source>
</evidence>
<evidence type="ECO:0000256" key="2">
    <source>
        <dbReference type="ARBA" id="ARBA00008684"/>
    </source>
</evidence>
<evidence type="ECO:0000256" key="8">
    <source>
        <dbReference type="ARBA" id="ARBA00022741"/>
    </source>
</evidence>
<dbReference type="InterPro" id="IPR001245">
    <property type="entry name" value="Ser-Thr/Tyr_kinase_cat_dom"/>
</dbReference>
<dbReference type="Gene3D" id="3.30.200.20">
    <property type="entry name" value="Phosphorylase Kinase, domain 1"/>
    <property type="match status" value="1"/>
</dbReference>
<dbReference type="SMART" id="SM00369">
    <property type="entry name" value="LRR_TYP"/>
    <property type="match status" value="9"/>
</dbReference>
<evidence type="ECO:0000256" key="9">
    <source>
        <dbReference type="ARBA" id="ARBA00022777"/>
    </source>
</evidence>
<dbReference type="PROSITE" id="PS00107">
    <property type="entry name" value="PROTEIN_KINASE_ATP"/>
    <property type="match status" value="1"/>
</dbReference>
<keyword evidence="7" id="KW-0677">Repeat</keyword>
<feature type="signal peptide" evidence="15">
    <location>
        <begin position="1"/>
        <end position="16"/>
    </location>
</feature>
<feature type="domain" description="Protein kinase" evidence="16">
    <location>
        <begin position="713"/>
        <end position="1011"/>
    </location>
</feature>
<dbReference type="InterPro" id="IPR013210">
    <property type="entry name" value="LRR_N_plant-typ"/>
</dbReference>
<dbReference type="Pfam" id="PF08263">
    <property type="entry name" value="LRRNT_2"/>
    <property type="match status" value="1"/>
</dbReference>
<keyword evidence="9" id="KW-0418">Kinase</keyword>
<keyword evidence="18" id="KW-1185">Reference proteome</keyword>
<dbReference type="PROSITE" id="PS50011">
    <property type="entry name" value="PROTEIN_KINASE_DOM"/>
    <property type="match status" value="1"/>
</dbReference>
<evidence type="ECO:0000313" key="17">
    <source>
        <dbReference type="EMBL" id="MED6142935.1"/>
    </source>
</evidence>
<evidence type="ECO:0000256" key="7">
    <source>
        <dbReference type="ARBA" id="ARBA00022737"/>
    </source>
</evidence>
<dbReference type="PANTHER" id="PTHR27008">
    <property type="entry name" value="OS04G0122200 PROTEIN"/>
    <property type="match status" value="1"/>
</dbReference>
<dbReference type="InterPro" id="IPR051809">
    <property type="entry name" value="Plant_receptor-like_S/T_kinase"/>
</dbReference>
<evidence type="ECO:0000256" key="10">
    <source>
        <dbReference type="ARBA" id="ARBA00022840"/>
    </source>
</evidence>
<evidence type="ECO:0000256" key="3">
    <source>
        <dbReference type="ARBA" id="ARBA00022527"/>
    </source>
</evidence>
<dbReference type="Gene3D" id="3.80.10.10">
    <property type="entry name" value="Ribonuclease Inhibitor"/>
    <property type="match status" value="4"/>
</dbReference>
<evidence type="ECO:0000259" key="16">
    <source>
        <dbReference type="PROSITE" id="PS50011"/>
    </source>
</evidence>
<dbReference type="PANTHER" id="PTHR27008:SF592">
    <property type="entry name" value="LEUCINE-RICH REPEAT RECEPTOR-LIKE PROTEIN KINASE FAMILY PROTEIN-RELATED"/>
    <property type="match status" value="1"/>
</dbReference>
<evidence type="ECO:0000256" key="1">
    <source>
        <dbReference type="ARBA" id="ARBA00004370"/>
    </source>
</evidence>
<keyword evidence="15" id="KW-0732">Signal</keyword>
<accession>A0ABU6T2N6</accession>
<feature type="chain" id="PRO_5045844658" description="Protein kinase domain-containing protein" evidence="15">
    <location>
        <begin position="17"/>
        <end position="1025"/>
    </location>
</feature>
<protein>
    <recommendedName>
        <fullName evidence="16">Protein kinase domain-containing protein</fullName>
    </recommendedName>
</protein>
<proteinExistence type="inferred from homology"/>
<dbReference type="Gene3D" id="1.10.510.10">
    <property type="entry name" value="Transferase(Phosphotransferase) domain 1"/>
    <property type="match status" value="1"/>
</dbReference>
<keyword evidence="10 13" id="KW-0067">ATP-binding</keyword>
<dbReference type="InterPro" id="IPR003591">
    <property type="entry name" value="Leu-rich_rpt_typical-subtyp"/>
</dbReference>
<evidence type="ECO:0000256" key="13">
    <source>
        <dbReference type="PROSITE-ProRule" id="PRU10141"/>
    </source>
</evidence>
<dbReference type="Proteomes" id="UP001341840">
    <property type="component" value="Unassembled WGS sequence"/>
</dbReference>
<reference evidence="17 18" key="1">
    <citation type="journal article" date="2023" name="Plants (Basel)">
        <title>Bridging the Gap: Combining Genomics and Transcriptomics Approaches to Understand Stylosanthes scabra, an Orphan Legume from the Brazilian Caatinga.</title>
        <authorList>
            <person name="Ferreira-Neto J.R.C."/>
            <person name="da Silva M.D."/>
            <person name="Binneck E."/>
            <person name="de Melo N.F."/>
            <person name="da Silva R.H."/>
            <person name="de Melo A.L.T.M."/>
            <person name="Pandolfi V."/>
            <person name="Bustamante F.O."/>
            <person name="Brasileiro-Vidal A.C."/>
            <person name="Benko-Iseppon A.M."/>
        </authorList>
    </citation>
    <scope>NUCLEOTIDE SEQUENCE [LARGE SCALE GENOMIC DNA]</scope>
    <source>
        <tissue evidence="17">Leaves</tissue>
    </source>
</reference>
<dbReference type="PROSITE" id="PS00108">
    <property type="entry name" value="PROTEIN_KINASE_ST"/>
    <property type="match status" value="1"/>
</dbReference>
<sequence length="1025" mass="112622">MSTLFTFLIITTLNSSLWFVSNTSSCAHALLLGNETDHLALLKFKESISSDPFGILNSWNDTSNNQFCNWPGIKCNKRPNKQQRVIGLNLTGYHLHGPLSPQLSNLSFLRYIDLENNSFYGDIPQELGRLKRLQVLYLNNNSLTGEFPINLTSCSQLSHFDFSWNNLIGNIPIQIGSLSKLQEFFIESNNFSGSIPPSIGNLTSLTALVLLSNNLEGTIPQELCSLQNLTYLLLDSNKLSGILPSCLYNNMSSLSVLSISYNNINGSFPANMFHKLPNLQFFQVAQNQLSGTIPISVTNGSLLQILDFAGNHFVGQVPSLGKLTKLRLLNVCSNNLGGFPSKDLKFLKSLTNCTNLYRLVICGNNFGGQLPNYVGNLSTQLSVLHLGYNHIYGKIPAELGNLVNLTLLDMQNCSFDGNIPTTFGRFQKIGILELSENKLSGEIPAFIGNLSQLFFLNLADNMFEGSIPSSIGNCQSLQHLNFSMNNLTGTIPSEIFSISSLTILLDLSQNSFSGNLSDEVGNLENLNVLKLSENNLVGNIPTSIAKCLSLEFLYLQGNSFSGTIPSSLVSLKGLRELDISRNHLSGSIPEGLQNISLDYLNISFNMLDGQVPSGGVFRNVTEFAVTGNNKLCGGVSELHLPPCPSEAKKPKRHHNFRLIAVIVCVCAILFFLSLFLTIYWMRKRSRKMSDDSPTIEQLAKVSYQSLHNGTNGFSEENLIGSGSFGSVYKGTLELEGSVVAVAIKVLKLQQKGAEKSFVAECNALRNVRHRNLVKILTCCSGTDYKGQEFKALVFEFMTNGSLESWLHPPSTGIANHSDDRALNLEQRLNIINDVASAVHYLHYECDPTIIHCDLKPSNVLLDDFMVAHVGDFGLARLIGKNIIGVSCMQTSSMGLKGTFGYAPPEYGMGYQVCMEGDIYSFGILILEMLTGKRPTDEMFKDGYNLHNYVQVSISSNILQIVDPGVLSKGNQLHSSVGSCLISLLRIGLACSVESPNERMAMVDVMRELNRIKGCFPSAELMEEAD</sequence>
<keyword evidence="6 14" id="KW-0812">Transmembrane</keyword>
<evidence type="ECO:0000256" key="11">
    <source>
        <dbReference type="ARBA" id="ARBA00022989"/>
    </source>
</evidence>
<comment type="subcellular location">
    <subcellularLocation>
        <location evidence="1">Membrane</location>
    </subcellularLocation>
</comment>
<dbReference type="InterPro" id="IPR017441">
    <property type="entry name" value="Protein_kinase_ATP_BS"/>
</dbReference>
<evidence type="ECO:0000256" key="6">
    <source>
        <dbReference type="ARBA" id="ARBA00022692"/>
    </source>
</evidence>
<keyword evidence="4" id="KW-0433">Leucine-rich repeat</keyword>
<dbReference type="Pfam" id="PF00560">
    <property type="entry name" value="LRR_1"/>
    <property type="match status" value="9"/>
</dbReference>
<evidence type="ECO:0000256" key="14">
    <source>
        <dbReference type="SAM" id="Phobius"/>
    </source>
</evidence>
<dbReference type="SUPFAM" id="SSF52058">
    <property type="entry name" value="L domain-like"/>
    <property type="match status" value="2"/>
</dbReference>
<dbReference type="SUPFAM" id="SSF56112">
    <property type="entry name" value="Protein kinase-like (PK-like)"/>
    <property type="match status" value="1"/>
</dbReference>
<evidence type="ECO:0000256" key="4">
    <source>
        <dbReference type="ARBA" id="ARBA00022614"/>
    </source>
</evidence>
<evidence type="ECO:0000313" key="18">
    <source>
        <dbReference type="Proteomes" id="UP001341840"/>
    </source>
</evidence>
<organism evidence="17 18">
    <name type="scientific">Stylosanthes scabra</name>
    <dbReference type="NCBI Taxonomy" id="79078"/>
    <lineage>
        <taxon>Eukaryota</taxon>
        <taxon>Viridiplantae</taxon>
        <taxon>Streptophyta</taxon>
        <taxon>Embryophyta</taxon>
        <taxon>Tracheophyta</taxon>
        <taxon>Spermatophyta</taxon>
        <taxon>Magnoliopsida</taxon>
        <taxon>eudicotyledons</taxon>
        <taxon>Gunneridae</taxon>
        <taxon>Pentapetalae</taxon>
        <taxon>rosids</taxon>
        <taxon>fabids</taxon>
        <taxon>Fabales</taxon>
        <taxon>Fabaceae</taxon>
        <taxon>Papilionoideae</taxon>
        <taxon>50 kb inversion clade</taxon>
        <taxon>dalbergioids sensu lato</taxon>
        <taxon>Dalbergieae</taxon>
        <taxon>Pterocarpus clade</taxon>
        <taxon>Stylosanthes</taxon>
    </lineage>
</organism>
<keyword evidence="12 14" id="KW-0472">Membrane</keyword>
<evidence type="ECO:0000256" key="5">
    <source>
        <dbReference type="ARBA" id="ARBA00022679"/>
    </source>
</evidence>
<dbReference type="EMBL" id="JASCZI010090625">
    <property type="protein sequence ID" value="MED6142935.1"/>
    <property type="molecule type" value="Genomic_DNA"/>
</dbReference>
<dbReference type="Pfam" id="PF07714">
    <property type="entry name" value="PK_Tyr_Ser-Thr"/>
    <property type="match status" value="1"/>
</dbReference>
<keyword evidence="5" id="KW-0808">Transferase</keyword>
<gene>
    <name evidence="17" type="ORF">PIB30_002225</name>
</gene>
<feature type="transmembrane region" description="Helical" evidence="14">
    <location>
        <begin position="658"/>
        <end position="680"/>
    </location>
</feature>
<dbReference type="InterPro" id="IPR001611">
    <property type="entry name" value="Leu-rich_rpt"/>
</dbReference>
<dbReference type="InterPro" id="IPR032675">
    <property type="entry name" value="LRR_dom_sf"/>
</dbReference>
<comment type="caution">
    <text evidence="17">The sequence shown here is derived from an EMBL/GenBank/DDBJ whole genome shotgun (WGS) entry which is preliminary data.</text>
</comment>
<keyword evidence="11 14" id="KW-1133">Transmembrane helix</keyword>
<name>A0ABU6T2N6_9FABA</name>
<dbReference type="CDD" id="cd14066">
    <property type="entry name" value="STKc_IRAK"/>
    <property type="match status" value="1"/>
</dbReference>
<dbReference type="InterPro" id="IPR000719">
    <property type="entry name" value="Prot_kinase_dom"/>
</dbReference>
<dbReference type="Pfam" id="PF13855">
    <property type="entry name" value="LRR_8"/>
    <property type="match status" value="1"/>
</dbReference>
<dbReference type="SMART" id="SM00220">
    <property type="entry name" value="S_TKc"/>
    <property type="match status" value="1"/>
</dbReference>
<feature type="binding site" evidence="13">
    <location>
        <position position="744"/>
    </location>
    <ligand>
        <name>ATP</name>
        <dbReference type="ChEBI" id="CHEBI:30616"/>
    </ligand>
</feature>
<keyword evidence="8 13" id="KW-0547">Nucleotide-binding</keyword>
<evidence type="ECO:0000256" key="12">
    <source>
        <dbReference type="ARBA" id="ARBA00023136"/>
    </source>
</evidence>
<dbReference type="InterPro" id="IPR011009">
    <property type="entry name" value="Kinase-like_dom_sf"/>
</dbReference>
<comment type="similarity">
    <text evidence="2">Belongs to the protein kinase superfamily. Ser/Thr protein kinase family.</text>
</comment>
<dbReference type="InterPro" id="IPR008271">
    <property type="entry name" value="Ser/Thr_kinase_AS"/>
</dbReference>